<keyword evidence="2" id="KW-1185">Reference proteome</keyword>
<evidence type="ECO:0000313" key="2">
    <source>
        <dbReference type="Proteomes" id="UP001500124"/>
    </source>
</evidence>
<organism evidence="1 2">
    <name type="scientific">Streptomyces similanensis</name>
    <dbReference type="NCBI Taxonomy" id="1274988"/>
    <lineage>
        <taxon>Bacteria</taxon>
        <taxon>Bacillati</taxon>
        <taxon>Actinomycetota</taxon>
        <taxon>Actinomycetes</taxon>
        <taxon>Kitasatosporales</taxon>
        <taxon>Streptomycetaceae</taxon>
        <taxon>Streptomyces</taxon>
    </lineage>
</organism>
<proteinExistence type="predicted"/>
<comment type="caution">
    <text evidence="1">The sequence shown here is derived from an EMBL/GenBank/DDBJ whole genome shotgun (WGS) entry which is preliminary data.</text>
</comment>
<gene>
    <name evidence="1" type="ORF">GCM10023336_31080</name>
</gene>
<protein>
    <recommendedName>
        <fullName evidence="3">Transposase</fullName>
    </recommendedName>
</protein>
<name>A0ABP9KGY9_9ACTN</name>
<dbReference type="Proteomes" id="UP001500124">
    <property type="component" value="Unassembled WGS sequence"/>
</dbReference>
<sequence>MAQGPPAALGATLDLLVDAVLTAVAHAAHWNRLHRHAQQQATAEQTLVHLQAASAYIAEPVRSRHGVRLQVPSKLPASKAAHRSNARIVRPCRRKLQELGRVQLISLPEAATHDRQPSAYIGQAVFAE</sequence>
<dbReference type="EMBL" id="BAABKC010000044">
    <property type="protein sequence ID" value="GAA5057315.1"/>
    <property type="molecule type" value="Genomic_DNA"/>
</dbReference>
<accession>A0ABP9KGY9</accession>
<evidence type="ECO:0008006" key="3">
    <source>
        <dbReference type="Google" id="ProtNLM"/>
    </source>
</evidence>
<reference evidence="2" key="1">
    <citation type="journal article" date="2019" name="Int. J. Syst. Evol. Microbiol.">
        <title>The Global Catalogue of Microorganisms (GCM) 10K type strain sequencing project: providing services to taxonomists for standard genome sequencing and annotation.</title>
        <authorList>
            <consortium name="The Broad Institute Genomics Platform"/>
            <consortium name="The Broad Institute Genome Sequencing Center for Infectious Disease"/>
            <person name="Wu L."/>
            <person name="Ma J."/>
        </authorList>
    </citation>
    <scope>NUCLEOTIDE SEQUENCE [LARGE SCALE GENOMIC DNA]</scope>
    <source>
        <strain evidence="2">JCM 18410</strain>
    </source>
</reference>
<evidence type="ECO:0000313" key="1">
    <source>
        <dbReference type="EMBL" id="GAA5057315.1"/>
    </source>
</evidence>